<dbReference type="PROSITE" id="PS51352">
    <property type="entry name" value="THIOREDOXIN_2"/>
    <property type="match status" value="1"/>
</dbReference>
<dbReference type="PANTHER" id="PTHR46388">
    <property type="entry name" value="NHL REPEAT-CONTAINING PROTEIN 2"/>
    <property type="match status" value="1"/>
</dbReference>
<dbReference type="Pfam" id="PF13905">
    <property type="entry name" value="Thioredoxin_8"/>
    <property type="match status" value="1"/>
</dbReference>
<dbReference type="Proteomes" id="UP001500730">
    <property type="component" value="Unassembled WGS sequence"/>
</dbReference>
<keyword evidence="3" id="KW-1185">Reference proteome</keyword>
<dbReference type="InterPro" id="IPR012336">
    <property type="entry name" value="Thioredoxin-like_fold"/>
</dbReference>
<evidence type="ECO:0000313" key="2">
    <source>
        <dbReference type="EMBL" id="GAA2483573.1"/>
    </source>
</evidence>
<gene>
    <name evidence="2" type="ORF">GCM10009858_21850</name>
</gene>
<evidence type="ECO:0000259" key="1">
    <source>
        <dbReference type="PROSITE" id="PS51352"/>
    </source>
</evidence>
<feature type="domain" description="Thioredoxin" evidence="1">
    <location>
        <begin position="18"/>
        <end position="163"/>
    </location>
</feature>
<dbReference type="SUPFAM" id="SSF52833">
    <property type="entry name" value="Thioredoxin-like"/>
    <property type="match status" value="1"/>
</dbReference>
<dbReference type="InterPro" id="IPR013766">
    <property type="entry name" value="Thioredoxin_domain"/>
</dbReference>
<accession>A0ABN3LIY4</accession>
<dbReference type="EMBL" id="BAAARE010000008">
    <property type="protein sequence ID" value="GAA2483573.1"/>
    <property type="molecule type" value="Genomic_DNA"/>
</dbReference>
<dbReference type="CDD" id="cd14951">
    <property type="entry name" value="NHL-2_like"/>
    <property type="match status" value="1"/>
</dbReference>
<name>A0ABN3LIY4_9MICO</name>
<dbReference type="SUPFAM" id="SSF101898">
    <property type="entry name" value="NHL repeat"/>
    <property type="match status" value="1"/>
</dbReference>
<dbReference type="PANTHER" id="PTHR46388:SF2">
    <property type="entry name" value="NHL REPEAT-CONTAINING PROTEIN 2"/>
    <property type="match status" value="1"/>
</dbReference>
<dbReference type="Gene3D" id="3.40.30.10">
    <property type="entry name" value="Glutaredoxin"/>
    <property type="match status" value="1"/>
</dbReference>
<organism evidence="2 3">
    <name type="scientific">Terrabacter carboxydivorans</name>
    <dbReference type="NCBI Taxonomy" id="619730"/>
    <lineage>
        <taxon>Bacteria</taxon>
        <taxon>Bacillati</taxon>
        <taxon>Actinomycetota</taxon>
        <taxon>Actinomycetes</taxon>
        <taxon>Micrococcales</taxon>
        <taxon>Intrasporangiaceae</taxon>
        <taxon>Terrabacter</taxon>
    </lineage>
</organism>
<dbReference type="Gene3D" id="2.120.10.30">
    <property type="entry name" value="TolB, C-terminal domain"/>
    <property type="match status" value="1"/>
</dbReference>
<protein>
    <submittedName>
        <fullName evidence="2">Redoxin domain-containing protein</fullName>
    </submittedName>
</protein>
<dbReference type="InterPro" id="IPR011042">
    <property type="entry name" value="6-blade_b-propeller_TolB-like"/>
</dbReference>
<reference evidence="2 3" key="1">
    <citation type="journal article" date="2019" name="Int. J. Syst. Evol. Microbiol.">
        <title>The Global Catalogue of Microorganisms (GCM) 10K type strain sequencing project: providing services to taxonomists for standard genome sequencing and annotation.</title>
        <authorList>
            <consortium name="The Broad Institute Genomics Platform"/>
            <consortium name="The Broad Institute Genome Sequencing Center for Infectious Disease"/>
            <person name="Wu L."/>
            <person name="Ma J."/>
        </authorList>
    </citation>
    <scope>NUCLEOTIDE SEQUENCE [LARGE SCALE GENOMIC DNA]</scope>
    <source>
        <strain evidence="2 3">JCM 16259</strain>
    </source>
</reference>
<sequence length="632" mass="66459">MSTDAATEAVTDTSALRSRVKVRAPELVGRGWLNTGGRALSLADLRGRVVVLDFWTFCCVNCLHVLDELRPVEVQFPDSLTIIGVHSPKFEHEADADALVAAVERYAVHHPVLDDPELVTWKAYAARAWPTLVVLDPEGYVVASMSGEGHGPGLAALVAEIAEEHAAKGTLQPGDDPYVPPPAPDTALRFPGKAIALEDGSVVVSDTANHEVVHLEEDLVTERARWGGAGVLNEPQGVLLATPEVAERLGVDLLVADSVNHQVKGIRFSDGSIHVVAGTGSQLRERTGGGPALEQALSTPWDLAWLGDRLVIAMAGTHQLWAWTPGETLADGRVEVVGGTSNEGLVDGPAPEAWFAQPSGLATSATGDRVWVADSETSALRSVTRAPDGALVVETHVGTGLFDFGHRDGDAGEALLQHPLGVTELPDGSVAVSDTYNGAVRRFDPTTGQVSTLAQGLAEPSDAVVERDPQTGEVRLVVVESAAHRLTRVALPEAAQRVDGPAHRTQRPSTPLPAGEVSLEVTFVPPAGQKLDRRWGDPTRLDVSATPDALLVSGAGRAEGLTRTLVLREGIGSGTLHISVQAAACDGDPETGEVPEHAACHLFQQDWGIPVTLDPTAGATLSLDLRGVRAGD</sequence>
<dbReference type="RefSeq" id="WP_344254932.1">
    <property type="nucleotide sequence ID" value="NZ_BAAARE010000008.1"/>
</dbReference>
<dbReference type="InterPro" id="IPR036249">
    <property type="entry name" value="Thioredoxin-like_sf"/>
</dbReference>
<dbReference type="InterPro" id="IPR045302">
    <property type="entry name" value="NHL2_NHL_rpt_dom"/>
</dbReference>
<proteinExistence type="predicted"/>
<comment type="caution">
    <text evidence="2">The sequence shown here is derived from an EMBL/GenBank/DDBJ whole genome shotgun (WGS) entry which is preliminary data.</text>
</comment>
<evidence type="ECO:0000313" key="3">
    <source>
        <dbReference type="Proteomes" id="UP001500730"/>
    </source>
</evidence>